<dbReference type="SUPFAM" id="SSF56801">
    <property type="entry name" value="Acetyl-CoA synthetase-like"/>
    <property type="match status" value="1"/>
</dbReference>
<dbReference type="PANTHER" id="PTHR43201">
    <property type="entry name" value="ACYL-COA SYNTHETASE"/>
    <property type="match status" value="1"/>
</dbReference>
<proteinExistence type="inferred from homology"/>
<dbReference type="KEGG" id="mgor:H0P51_07340"/>
<keyword evidence="2 5" id="KW-0436">Ligase</keyword>
<feature type="domain" description="AMP-dependent synthetase/ligase" evidence="3">
    <location>
        <begin position="17"/>
        <end position="367"/>
    </location>
</feature>
<accession>A0A7D6IP91</accession>
<dbReference type="Pfam" id="PF00501">
    <property type="entry name" value="AMP-binding"/>
    <property type="match status" value="1"/>
</dbReference>
<dbReference type="EMBL" id="CP059165">
    <property type="protein sequence ID" value="QLL08720.1"/>
    <property type="molecule type" value="Genomic_DNA"/>
</dbReference>
<dbReference type="InterPro" id="IPR025110">
    <property type="entry name" value="AMP-bd_C"/>
</dbReference>
<dbReference type="AlphaFoldDB" id="A0A7D6IP91"/>
<name>A0A7D6IP91_9MYCO</name>
<dbReference type="Gene3D" id="3.40.50.12780">
    <property type="entry name" value="N-terminal domain of ligase-like"/>
    <property type="match status" value="1"/>
</dbReference>
<reference evidence="5" key="1">
    <citation type="submission" date="2020-07" db="EMBL/GenBank/DDBJ databases">
        <title>Description of Mycobacterium gordonae subsp. intergordonae subsp.nov. and Mycobacterium gordonae subsp. gordonae subsp. nov.</title>
        <authorList>
            <person name="Huang H."/>
        </authorList>
    </citation>
    <scope>NUCLEOTIDE SEQUENCE [LARGE SCALE GENOMIC DNA]</scope>
    <source>
        <strain evidence="5">24T</strain>
    </source>
</reference>
<comment type="similarity">
    <text evidence="1">Belongs to the ATP-dependent AMP-binding enzyme family.</text>
</comment>
<dbReference type="Pfam" id="PF13193">
    <property type="entry name" value="AMP-binding_C"/>
    <property type="match status" value="1"/>
</dbReference>
<evidence type="ECO:0000256" key="1">
    <source>
        <dbReference type="ARBA" id="ARBA00006432"/>
    </source>
</evidence>
<protein>
    <submittedName>
        <fullName evidence="5">Acyl--CoA ligase</fullName>
    </submittedName>
</protein>
<dbReference type="InterPro" id="IPR000873">
    <property type="entry name" value="AMP-dep_synth/lig_dom"/>
</dbReference>
<gene>
    <name evidence="5" type="ORF">H0P51_07340</name>
</gene>
<organism evidence="5 6">
    <name type="scientific">Mycobacterium vicinigordonae</name>
    <dbReference type="NCBI Taxonomy" id="1719132"/>
    <lineage>
        <taxon>Bacteria</taxon>
        <taxon>Bacillati</taxon>
        <taxon>Actinomycetota</taxon>
        <taxon>Actinomycetes</taxon>
        <taxon>Mycobacteriales</taxon>
        <taxon>Mycobacteriaceae</taxon>
        <taxon>Mycobacterium</taxon>
    </lineage>
</organism>
<evidence type="ECO:0000259" key="3">
    <source>
        <dbReference type="Pfam" id="PF00501"/>
    </source>
</evidence>
<sequence length="508" mass="55113">MLTPRRSSVSELLLDGERWADRDLLVRGDTRVSFRDHEAGVHAIAAVLADKGVGHNDRVMMLSGNHPETVACWWAVLQLGGVVVMGNGWWSEAEVRAAIEEVGPALVIADSRRAERVPEGVALEPMEQFAKLLTGGVHQEPLSLPSVDEDDPAVIIFTSGTTCAPKGVLLSHRSIVGNIHNILLASRRLPQQLRDDARPDITMLAVPLFHLSGIQTMLLMMVTGGRMVFRSDGRFDPAEILEAIEREKVTSLGLVPTMLTRVLDHPDFERRDTSSIKSVGTGGMPVPPSLSPRLRAAFPQASRRLNQIYGLSESGGVLTMIAGDAYAERPWSSGVPHPVVELRIANPDADGVGEVMARTPTNMIGYLNRPDDETVTADGWLHTGDLGRIREGHLEMVGRSKDIIIRAGENVAAPQVEARLLEHPAVAEVAVVGLPHEDLGEAVAAVVRLREGMSATTEELEDHTRKSVASFAVPSRWWFRPEPLPTNASGKPVKAALVRAWPTESAVS</sequence>
<dbReference type="GO" id="GO:0031956">
    <property type="term" value="F:medium-chain fatty acid-CoA ligase activity"/>
    <property type="evidence" value="ECO:0007669"/>
    <property type="project" value="TreeGrafter"/>
</dbReference>
<dbReference type="PANTHER" id="PTHR43201:SF5">
    <property type="entry name" value="MEDIUM-CHAIN ACYL-COA LIGASE ACSF2, MITOCHONDRIAL"/>
    <property type="match status" value="1"/>
</dbReference>
<evidence type="ECO:0000256" key="2">
    <source>
        <dbReference type="ARBA" id="ARBA00022598"/>
    </source>
</evidence>
<dbReference type="GO" id="GO:0006631">
    <property type="term" value="P:fatty acid metabolic process"/>
    <property type="evidence" value="ECO:0007669"/>
    <property type="project" value="TreeGrafter"/>
</dbReference>
<evidence type="ECO:0000259" key="4">
    <source>
        <dbReference type="Pfam" id="PF13193"/>
    </source>
</evidence>
<dbReference type="Proteomes" id="UP000510682">
    <property type="component" value="Chromosome"/>
</dbReference>
<keyword evidence="6" id="KW-1185">Reference proteome</keyword>
<evidence type="ECO:0000313" key="5">
    <source>
        <dbReference type="EMBL" id="QLL08720.1"/>
    </source>
</evidence>
<feature type="domain" description="AMP-binding enzyme C-terminal" evidence="4">
    <location>
        <begin position="415"/>
        <end position="491"/>
    </location>
</feature>
<reference evidence="5" key="2">
    <citation type="submission" date="2020-07" db="EMBL/GenBank/DDBJ databases">
        <authorList>
            <person name="Yu X."/>
        </authorList>
    </citation>
    <scope>NUCLEOTIDE SEQUENCE [LARGE SCALE GENOMIC DNA]</scope>
    <source>
        <strain evidence="5">24T</strain>
    </source>
</reference>
<dbReference type="Gene3D" id="3.30.300.30">
    <property type="match status" value="1"/>
</dbReference>
<evidence type="ECO:0000313" key="6">
    <source>
        <dbReference type="Proteomes" id="UP000510682"/>
    </source>
</evidence>
<dbReference type="RefSeq" id="WP_180917305.1">
    <property type="nucleotide sequence ID" value="NZ_CP059165.1"/>
</dbReference>
<dbReference type="InterPro" id="IPR045851">
    <property type="entry name" value="AMP-bd_C_sf"/>
</dbReference>
<dbReference type="InterPro" id="IPR042099">
    <property type="entry name" value="ANL_N_sf"/>
</dbReference>